<proteinExistence type="predicted"/>
<gene>
    <name evidence="2" type="ORF">D5018_17840</name>
</gene>
<dbReference type="EMBL" id="QZEI01000078">
    <property type="protein sequence ID" value="RLV58341.1"/>
    <property type="molecule type" value="Genomic_DNA"/>
</dbReference>
<dbReference type="OrthoDB" id="1551210at2"/>
<evidence type="ECO:0000256" key="1">
    <source>
        <dbReference type="SAM" id="Phobius"/>
    </source>
</evidence>
<dbReference type="AlphaFoldDB" id="A0A3L8PSG8"/>
<dbReference type="Proteomes" id="UP000281474">
    <property type="component" value="Unassembled WGS sequence"/>
</dbReference>
<evidence type="ECO:0008006" key="4">
    <source>
        <dbReference type="Google" id="ProtNLM"/>
    </source>
</evidence>
<protein>
    <recommendedName>
        <fullName evidence="4">Transposase DDE domain-containing protein</fullName>
    </recommendedName>
</protein>
<keyword evidence="1" id="KW-0812">Transmembrane</keyword>
<keyword evidence="1" id="KW-1133">Transmembrane helix</keyword>
<evidence type="ECO:0000313" key="3">
    <source>
        <dbReference type="Proteomes" id="UP000281474"/>
    </source>
</evidence>
<evidence type="ECO:0000313" key="2">
    <source>
        <dbReference type="EMBL" id="RLV58341.1"/>
    </source>
</evidence>
<name>A0A3L8PSG8_9GAMM</name>
<reference evidence="2 3" key="1">
    <citation type="submission" date="2018-09" db="EMBL/GenBank/DDBJ databases">
        <title>Phylogeny of the Shewanellaceae, and recommendation for two new genera, Pseudoshewanella and Parashewanella.</title>
        <authorList>
            <person name="Wang G."/>
        </authorList>
    </citation>
    <scope>NUCLEOTIDE SEQUENCE [LARGE SCALE GENOMIC DNA]</scope>
    <source>
        <strain evidence="2 3">C51</strain>
    </source>
</reference>
<organism evidence="2 3">
    <name type="scientific">Parashewanella curva</name>
    <dbReference type="NCBI Taxonomy" id="2338552"/>
    <lineage>
        <taxon>Bacteria</taxon>
        <taxon>Pseudomonadati</taxon>
        <taxon>Pseudomonadota</taxon>
        <taxon>Gammaproteobacteria</taxon>
        <taxon>Alteromonadales</taxon>
        <taxon>Shewanellaceae</taxon>
        <taxon>Parashewanella</taxon>
    </lineage>
</organism>
<sequence length="75" mass="9144">MLRERIKKLKAQHVTSRKGIASDDIDWCLYRYRHWVKNAFLRIKMYRAVAIRYDKLARNYHSMVALAITMMWLPM</sequence>
<feature type="transmembrane region" description="Helical" evidence="1">
    <location>
        <begin position="56"/>
        <end position="73"/>
    </location>
</feature>
<comment type="caution">
    <text evidence="2">The sequence shown here is derived from an EMBL/GenBank/DDBJ whole genome shotgun (WGS) entry which is preliminary data.</text>
</comment>
<accession>A0A3L8PSG8</accession>
<keyword evidence="3" id="KW-1185">Reference proteome</keyword>
<keyword evidence="1" id="KW-0472">Membrane</keyword>